<evidence type="ECO:0000313" key="2">
    <source>
        <dbReference type="Proteomes" id="UP001215280"/>
    </source>
</evidence>
<gene>
    <name evidence="1" type="ORF">DFH07DRAFT_947159</name>
</gene>
<accession>A0AAD7HFF8</accession>
<dbReference type="EMBL" id="JARJLG010000294">
    <property type="protein sequence ID" value="KAJ7719234.1"/>
    <property type="molecule type" value="Genomic_DNA"/>
</dbReference>
<name>A0AAD7HFF8_9AGAR</name>
<dbReference type="Proteomes" id="UP001215280">
    <property type="component" value="Unassembled WGS sequence"/>
</dbReference>
<keyword evidence="2" id="KW-1185">Reference proteome</keyword>
<organism evidence="1 2">
    <name type="scientific">Mycena maculata</name>
    <dbReference type="NCBI Taxonomy" id="230809"/>
    <lineage>
        <taxon>Eukaryota</taxon>
        <taxon>Fungi</taxon>
        <taxon>Dikarya</taxon>
        <taxon>Basidiomycota</taxon>
        <taxon>Agaricomycotina</taxon>
        <taxon>Agaricomycetes</taxon>
        <taxon>Agaricomycetidae</taxon>
        <taxon>Agaricales</taxon>
        <taxon>Marasmiineae</taxon>
        <taxon>Mycenaceae</taxon>
        <taxon>Mycena</taxon>
    </lineage>
</organism>
<dbReference type="AlphaFoldDB" id="A0AAD7HFF8"/>
<comment type="caution">
    <text evidence="1">The sequence shown here is derived from an EMBL/GenBank/DDBJ whole genome shotgun (WGS) entry which is preliminary data.</text>
</comment>
<sequence>MSLSCPLKLLLPLNPAQSIQGCVIHPLDQILEDSRKIQAVISSVSSLVLPQTAAAFCRPTQAHPPGFSSLTRSVPRQGRKQLEQAVDPAFIPIQVVYMGISPPRIVHRITQVHNISTSPLVSHFSTLMHSGPHLRNEIQAKAAYTAFDLR</sequence>
<protein>
    <submittedName>
        <fullName evidence="1">Uncharacterized protein</fullName>
    </submittedName>
</protein>
<reference evidence="1" key="1">
    <citation type="submission" date="2023-03" db="EMBL/GenBank/DDBJ databases">
        <title>Massive genome expansion in bonnet fungi (Mycena s.s.) driven by repeated elements and novel gene families across ecological guilds.</title>
        <authorList>
            <consortium name="Lawrence Berkeley National Laboratory"/>
            <person name="Harder C.B."/>
            <person name="Miyauchi S."/>
            <person name="Viragh M."/>
            <person name="Kuo A."/>
            <person name="Thoen E."/>
            <person name="Andreopoulos B."/>
            <person name="Lu D."/>
            <person name="Skrede I."/>
            <person name="Drula E."/>
            <person name="Henrissat B."/>
            <person name="Morin E."/>
            <person name="Kohler A."/>
            <person name="Barry K."/>
            <person name="LaButti K."/>
            <person name="Morin E."/>
            <person name="Salamov A."/>
            <person name="Lipzen A."/>
            <person name="Mereny Z."/>
            <person name="Hegedus B."/>
            <person name="Baldrian P."/>
            <person name="Stursova M."/>
            <person name="Weitz H."/>
            <person name="Taylor A."/>
            <person name="Grigoriev I.V."/>
            <person name="Nagy L.G."/>
            <person name="Martin F."/>
            <person name="Kauserud H."/>
        </authorList>
    </citation>
    <scope>NUCLEOTIDE SEQUENCE</scope>
    <source>
        <strain evidence="1">CBHHK188m</strain>
    </source>
</reference>
<proteinExistence type="predicted"/>
<evidence type="ECO:0000313" key="1">
    <source>
        <dbReference type="EMBL" id="KAJ7719234.1"/>
    </source>
</evidence>